<comment type="caution">
    <text evidence="2">The sequence shown here is derived from an EMBL/GenBank/DDBJ whole genome shotgun (WGS) entry which is preliminary data.</text>
</comment>
<keyword evidence="3" id="KW-1185">Reference proteome</keyword>
<keyword evidence="1" id="KW-0472">Membrane</keyword>
<sequence>MIYFANYYCWNTPNNYDVKEFCRPDDVLINTTSIESSNNLKILVRYLPFFLILQAISFTLPWMVWHSRIETPLRGHLKFMQYLLIDISKQLEEIEETCYKDECYDESSSCFNRHSIYKNEDISKEKVSLDKVEQEYLHEPGNEVHCKNEFISLGTRLLGFLKKIIYGDITDRHFFSMMCYENFVRLHQTPYILSVFKLCKDESKLRFKRDVGLQLNENLLYQWCHTENFNDFFIVKAYILKHIIMVIFGAVFFTIMAGFGFLLILEMKSTNNFSCYLALQQVCMTCIMQHERNSLAVFGFNLVIVATMLLTSFSRWRSVRKASRLSESHFLDKFVEAPHNAFVLAARKSKKD</sequence>
<evidence type="ECO:0000256" key="1">
    <source>
        <dbReference type="SAM" id="Phobius"/>
    </source>
</evidence>
<keyword evidence="1" id="KW-1133">Transmembrane helix</keyword>
<accession>A0ABP0GQY2</accession>
<proteinExistence type="predicted"/>
<evidence type="ECO:0000313" key="3">
    <source>
        <dbReference type="Proteomes" id="UP001642483"/>
    </source>
</evidence>
<keyword evidence="1" id="KW-0812">Transmembrane</keyword>
<feature type="transmembrane region" description="Helical" evidence="1">
    <location>
        <begin position="295"/>
        <end position="314"/>
    </location>
</feature>
<dbReference type="Proteomes" id="UP001642483">
    <property type="component" value="Unassembled WGS sequence"/>
</dbReference>
<feature type="transmembrane region" description="Helical" evidence="1">
    <location>
        <begin position="243"/>
        <end position="264"/>
    </location>
</feature>
<dbReference type="EMBL" id="CAWYQH010000141">
    <property type="protein sequence ID" value="CAK8694161.1"/>
    <property type="molecule type" value="Genomic_DNA"/>
</dbReference>
<feature type="transmembrane region" description="Helical" evidence="1">
    <location>
        <begin position="46"/>
        <end position="65"/>
    </location>
</feature>
<evidence type="ECO:0000313" key="2">
    <source>
        <dbReference type="EMBL" id="CAK8694161.1"/>
    </source>
</evidence>
<organism evidence="2 3">
    <name type="scientific">Clavelina lepadiformis</name>
    <name type="common">Light-bulb sea squirt</name>
    <name type="synonym">Ascidia lepadiformis</name>
    <dbReference type="NCBI Taxonomy" id="159417"/>
    <lineage>
        <taxon>Eukaryota</taxon>
        <taxon>Metazoa</taxon>
        <taxon>Chordata</taxon>
        <taxon>Tunicata</taxon>
        <taxon>Ascidiacea</taxon>
        <taxon>Aplousobranchia</taxon>
        <taxon>Clavelinidae</taxon>
        <taxon>Clavelina</taxon>
    </lineage>
</organism>
<reference evidence="2 3" key="1">
    <citation type="submission" date="2024-02" db="EMBL/GenBank/DDBJ databases">
        <authorList>
            <person name="Daric V."/>
            <person name="Darras S."/>
        </authorList>
    </citation>
    <scope>NUCLEOTIDE SEQUENCE [LARGE SCALE GENOMIC DNA]</scope>
</reference>
<name>A0ABP0GQY2_CLALP</name>
<gene>
    <name evidence="2" type="ORF">CVLEPA_LOCUS27421</name>
</gene>
<protein>
    <submittedName>
        <fullName evidence="2">Uncharacterized protein</fullName>
    </submittedName>
</protein>